<keyword evidence="6 7" id="KW-0472">Membrane</keyword>
<name>A0A4Z0R249_9FIRM</name>
<dbReference type="Pfam" id="PF03994">
    <property type="entry name" value="DUF350"/>
    <property type="match status" value="1"/>
</dbReference>
<gene>
    <name evidence="8" type="ORF">E4K67_20825</name>
</gene>
<dbReference type="EMBL" id="SPQQ01000008">
    <property type="protein sequence ID" value="TGE36445.1"/>
    <property type="molecule type" value="Genomic_DNA"/>
</dbReference>
<protein>
    <submittedName>
        <fullName evidence="8">DUF350 domain-containing protein</fullName>
    </submittedName>
</protein>
<dbReference type="InterPro" id="IPR007140">
    <property type="entry name" value="DUF350"/>
</dbReference>
<comment type="subcellular location">
    <subcellularLocation>
        <location evidence="1">Cell membrane</location>
        <topology evidence="1">Multi-pass membrane protein</topology>
    </subcellularLocation>
</comment>
<evidence type="ECO:0000256" key="2">
    <source>
        <dbReference type="ARBA" id="ARBA00005779"/>
    </source>
</evidence>
<evidence type="ECO:0000256" key="5">
    <source>
        <dbReference type="ARBA" id="ARBA00022989"/>
    </source>
</evidence>
<evidence type="ECO:0000256" key="6">
    <source>
        <dbReference type="ARBA" id="ARBA00023136"/>
    </source>
</evidence>
<evidence type="ECO:0000256" key="3">
    <source>
        <dbReference type="ARBA" id="ARBA00022475"/>
    </source>
</evidence>
<evidence type="ECO:0000313" key="8">
    <source>
        <dbReference type="EMBL" id="TGE36445.1"/>
    </source>
</evidence>
<evidence type="ECO:0000256" key="1">
    <source>
        <dbReference type="ARBA" id="ARBA00004651"/>
    </source>
</evidence>
<comment type="similarity">
    <text evidence="2">Belongs to the UPF0719 family.</text>
</comment>
<dbReference type="Proteomes" id="UP000298460">
    <property type="component" value="Unassembled WGS sequence"/>
</dbReference>
<dbReference type="AlphaFoldDB" id="A0A4Z0R249"/>
<reference evidence="8 9" key="1">
    <citation type="submission" date="2019-03" db="EMBL/GenBank/DDBJ databases">
        <title>Draft Genome Sequence of Desulfosporosinus fructosivorans Strain 63.6F, Isolated from Marine Sediment in the Baltic Sea.</title>
        <authorList>
            <person name="Hausmann B."/>
            <person name="Vandieken V."/>
            <person name="Pjevac P."/>
            <person name="Schreck K."/>
            <person name="Herbold C.W."/>
            <person name="Loy A."/>
        </authorList>
    </citation>
    <scope>NUCLEOTIDE SEQUENCE [LARGE SCALE GENOMIC DNA]</scope>
    <source>
        <strain evidence="8 9">63.6F</strain>
    </source>
</reference>
<keyword evidence="9" id="KW-1185">Reference proteome</keyword>
<comment type="caution">
    <text evidence="8">The sequence shown here is derived from an EMBL/GenBank/DDBJ whole genome shotgun (WGS) entry which is preliminary data.</text>
</comment>
<evidence type="ECO:0000256" key="7">
    <source>
        <dbReference type="SAM" id="Phobius"/>
    </source>
</evidence>
<sequence length="69" mass="7176">MMSILINLGLSALFGLLGIVILILGYILFAKLVPLDFNKELGNNNISVAIVIAGLLIGIAIIVSKVVAA</sequence>
<feature type="transmembrane region" description="Helical" evidence="7">
    <location>
        <begin position="12"/>
        <end position="34"/>
    </location>
</feature>
<proteinExistence type="inferred from homology"/>
<evidence type="ECO:0000313" key="9">
    <source>
        <dbReference type="Proteomes" id="UP000298460"/>
    </source>
</evidence>
<organism evidence="8 9">
    <name type="scientific">Desulfosporosinus fructosivorans</name>
    <dbReference type="NCBI Taxonomy" id="2018669"/>
    <lineage>
        <taxon>Bacteria</taxon>
        <taxon>Bacillati</taxon>
        <taxon>Bacillota</taxon>
        <taxon>Clostridia</taxon>
        <taxon>Eubacteriales</taxon>
        <taxon>Desulfitobacteriaceae</taxon>
        <taxon>Desulfosporosinus</taxon>
    </lineage>
</organism>
<keyword evidence="4 7" id="KW-0812">Transmembrane</keyword>
<feature type="transmembrane region" description="Helical" evidence="7">
    <location>
        <begin position="46"/>
        <end position="68"/>
    </location>
</feature>
<dbReference type="GO" id="GO:0005886">
    <property type="term" value="C:plasma membrane"/>
    <property type="evidence" value="ECO:0007669"/>
    <property type="project" value="UniProtKB-SubCell"/>
</dbReference>
<accession>A0A4Z0R249</accession>
<evidence type="ECO:0000256" key="4">
    <source>
        <dbReference type="ARBA" id="ARBA00022692"/>
    </source>
</evidence>
<keyword evidence="3" id="KW-1003">Cell membrane</keyword>
<keyword evidence="5 7" id="KW-1133">Transmembrane helix</keyword>